<dbReference type="Gene3D" id="2.40.370.10">
    <property type="entry name" value="AttH-like domain"/>
    <property type="match status" value="1"/>
</dbReference>
<dbReference type="KEGG" id="str:Sterm_1357"/>
<dbReference type="HOGENOM" id="CLU_041422_0_0_0"/>
<dbReference type="EMBL" id="CP001739">
    <property type="protein sequence ID" value="ACZ08222.1"/>
    <property type="molecule type" value="Genomic_DNA"/>
</dbReference>
<sequence length="351" mass="40581">MINENETLPVSLLQSDADYKKLGLSKEKVEEWEDGLRTNPDTSEFEWWYFDTELEDKSKLVITFFTKHYTNPVKGLVPMVDFNLTRPDGKNDVVRLGMKFPVSEFSASKEKCDVHIGKNYFSGDLSNYKIHVEFEDFSCDVELKNSLVSWRSKTGIRRYNDKEFNWLIAVPNGKTTVTLNKNGEKEVLNGIGYHDHNWGTCILSEIIHHWYWGRGKIGDYFFVLACVYSEKEYGYAPAFDFLLAKDGKIIADNGQLLRLTEKDLQIDQETGKPYGNLLECSYKEGDKQFMISLENQDIIVRNRFHDAKDGAYLRFSGNVTIKSFENNNLTDEVSETGIWEMMYFGLPVNND</sequence>
<dbReference type="AlphaFoldDB" id="D1AHI8"/>
<dbReference type="Proteomes" id="UP000000845">
    <property type="component" value="Chromosome"/>
</dbReference>
<dbReference type="InterPro" id="IPR023374">
    <property type="entry name" value="AttH-like_dom_sf"/>
</dbReference>
<reference evidence="2 3" key="2">
    <citation type="journal article" date="2010" name="Stand. Genomic Sci.">
        <title>Complete genome sequence of Sebaldella termitidis type strain (NCTC 11300).</title>
        <authorList>
            <person name="Harmon-Smith M."/>
            <person name="Celia L."/>
            <person name="Chertkov O."/>
            <person name="Lapidus A."/>
            <person name="Copeland A."/>
            <person name="Glavina Del Rio T."/>
            <person name="Nolan M."/>
            <person name="Lucas S."/>
            <person name="Tice H."/>
            <person name="Cheng J.F."/>
            <person name="Han C."/>
            <person name="Detter J.C."/>
            <person name="Bruce D."/>
            <person name="Goodwin L."/>
            <person name="Pitluck S."/>
            <person name="Pati A."/>
            <person name="Liolios K."/>
            <person name="Ivanova N."/>
            <person name="Mavromatis K."/>
            <person name="Mikhailova N."/>
            <person name="Chen A."/>
            <person name="Palaniappan K."/>
            <person name="Land M."/>
            <person name="Hauser L."/>
            <person name="Chang Y.J."/>
            <person name="Jeffries C.D."/>
            <person name="Brettin T."/>
            <person name="Goker M."/>
            <person name="Beck B."/>
            <person name="Bristow J."/>
            <person name="Eisen J.A."/>
            <person name="Markowitz V."/>
            <person name="Hugenholtz P."/>
            <person name="Kyrpides N.C."/>
            <person name="Klenk H.P."/>
            <person name="Chen F."/>
        </authorList>
    </citation>
    <scope>NUCLEOTIDE SEQUENCE [LARGE SCALE GENOMIC DNA]</scope>
    <source>
        <strain evidence="3">ATCC 33386 / NCTC 11300</strain>
    </source>
</reference>
<dbReference type="Pfam" id="PF07143">
    <property type="entry name" value="CrtC"/>
    <property type="match status" value="1"/>
</dbReference>
<evidence type="ECO:0000313" key="2">
    <source>
        <dbReference type="EMBL" id="ACZ08222.1"/>
    </source>
</evidence>
<name>D1AHI8_SEBTE</name>
<evidence type="ECO:0000313" key="3">
    <source>
        <dbReference type="Proteomes" id="UP000000845"/>
    </source>
</evidence>
<evidence type="ECO:0000259" key="1">
    <source>
        <dbReference type="Pfam" id="PF07143"/>
    </source>
</evidence>
<dbReference type="eggNOG" id="COG5621">
    <property type="taxonomic scope" value="Bacteria"/>
</dbReference>
<dbReference type="SUPFAM" id="SSF159245">
    <property type="entry name" value="AttH-like"/>
    <property type="match status" value="1"/>
</dbReference>
<feature type="domain" description="AttH" evidence="1">
    <location>
        <begin position="46"/>
        <end position="200"/>
    </location>
</feature>
<keyword evidence="3" id="KW-1185">Reference proteome</keyword>
<dbReference type="InterPro" id="IPR010791">
    <property type="entry name" value="AttH_dom"/>
</dbReference>
<protein>
    <recommendedName>
        <fullName evidence="1">AttH domain-containing protein</fullName>
    </recommendedName>
</protein>
<proteinExistence type="predicted"/>
<reference evidence="3" key="1">
    <citation type="submission" date="2009-09" db="EMBL/GenBank/DDBJ databases">
        <title>The complete chromosome of Sebaldella termitidis ATCC 33386.</title>
        <authorList>
            <consortium name="US DOE Joint Genome Institute (JGI-PGF)"/>
            <person name="Lucas S."/>
            <person name="Copeland A."/>
            <person name="Lapidus A."/>
            <person name="Glavina del Rio T."/>
            <person name="Dalin E."/>
            <person name="Tice H."/>
            <person name="Bruce D."/>
            <person name="Goodwin L."/>
            <person name="Pitluck S."/>
            <person name="Kyrpides N."/>
            <person name="Mavromatis K."/>
            <person name="Ivanova N."/>
            <person name="Mikhailova N."/>
            <person name="Sims D."/>
            <person name="Meincke L."/>
            <person name="Brettin T."/>
            <person name="Detter J.C."/>
            <person name="Han C."/>
            <person name="Larimer F."/>
            <person name="Land M."/>
            <person name="Hauser L."/>
            <person name="Markowitz V."/>
            <person name="Cheng J.F."/>
            <person name="Hugenholtz P."/>
            <person name="Woyke T."/>
            <person name="Wu D."/>
            <person name="Eisen J.A."/>
        </authorList>
    </citation>
    <scope>NUCLEOTIDE SEQUENCE [LARGE SCALE GENOMIC DNA]</scope>
    <source>
        <strain evidence="3">ATCC 33386 / NCTC 11300</strain>
    </source>
</reference>
<accession>D1AHI8</accession>
<dbReference type="RefSeq" id="WP_012860818.1">
    <property type="nucleotide sequence ID" value="NC_013517.1"/>
</dbReference>
<gene>
    <name evidence="2" type="ordered locus">Sterm_1357</name>
</gene>
<organism evidence="2 3">
    <name type="scientific">Sebaldella termitidis (strain ATCC 33386 / NCTC 11300)</name>
    <dbReference type="NCBI Taxonomy" id="526218"/>
    <lineage>
        <taxon>Bacteria</taxon>
        <taxon>Fusobacteriati</taxon>
        <taxon>Fusobacteriota</taxon>
        <taxon>Fusobacteriia</taxon>
        <taxon>Fusobacteriales</taxon>
        <taxon>Leptotrichiaceae</taxon>
        <taxon>Sebaldella</taxon>
    </lineage>
</organism>